<protein>
    <submittedName>
        <fullName evidence="2">Uncharacterized protein</fullName>
    </submittedName>
</protein>
<gene>
    <name evidence="2" type="ORF">MAQA_15921</name>
</gene>
<comment type="caution">
    <text evidence="2">The sequence shown here is derived from an EMBL/GenBank/DDBJ whole genome shotgun (WGS) entry which is preliminary data.</text>
</comment>
<dbReference type="AlphaFoldDB" id="W7AMT1"/>
<evidence type="ECO:0000256" key="1">
    <source>
        <dbReference type="SAM" id="MobiDB-lite"/>
    </source>
</evidence>
<organism evidence="2 3">
    <name type="scientific">Listeria aquatica FSL S10-1188</name>
    <dbReference type="NCBI Taxonomy" id="1265818"/>
    <lineage>
        <taxon>Bacteria</taxon>
        <taxon>Bacillati</taxon>
        <taxon>Bacillota</taxon>
        <taxon>Bacilli</taxon>
        <taxon>Bacillales</taxon>
        <taxon>Listeriaceae</taxon>
        <taxon>Listeria</taxon>
    </lineage>
</organism>
<proteinExistence type="predicted"/>
<feature type="region of interest" description="Disordered" evidence="1">
    <location>
        <begin position="190"/>
        <end position="209"/>
    </location>
</feature>
<evidence type="ECO:0000313" key="2">
    <source>
        <dbReference type="EMBL" id="EUJ16559.1"/>
    </source>
</evidence>
<accession>W7AMT1</accession>
<dbReference type="RefSeq" id="WP_036074533.1">
    <property type="nucleotide sequence ID" value="NZ_AOCG01000023.1"/>
</dbReference>
<dbReference type="STRING" id="1265818.MAQA_15921"/>
<dbReference type="EMBL" id="AOCG01000023">
    <property type="protein sequence ID" value="EUJ16559.1"/>
    <property type="molecule type" value="Genomic_DNA"/>
</dbReference>
<reference evidence="2 3" key="1">
    <citation type="journal article" date="2014" name="Int. J. Syst. Evol. Microbiol.">
        <title>Listeria floridensis sp. nov., Listeria aquatica sp. nov., Listeria cornellensis sp. nov., Listeria riparia sp. nov. and Listeria grandensis sp. nov., from agricultural and natural environments.</title>
        <authorList>
            <person name="den Bakker H.C."/>
            <person name="Warchocki S."/>
            <person name="Wright E.M."/>
            <person name="Allred A.F."/>
            <person name="Ahlstrom C."/>
            <person name="Manuel C.S."/>
            <person name="Stasiewicz M.J."/>
            <person name="Burrell A."/>
            <person name="Roof S."/>
            <person name="Strawn L."/>
            <person name="Fortes E.D."/>
            <person name="Nightingale K.K."/>
            <person name="Kephart D."/>
            <person name="Wiedmann M."/>
        </authorList>
    </citation>
    <scope>NUCLEOTIDE SEQUENCE [LARGE SCALE GENOMIC DNA]</scope>
    <source>
        <strain evidence="2 3">FSL S10-1188</strain>
    </source>
</reference>
<keyword evidence="3" id="KW-1185">Reference proteome</keyword>
<name>W7AMT1_9LIST</name>
<dbReference type="PATRIC" id="fig|1265818.5.peg.3216"/>
<dbReference type="Proteomes" id="UP000019246">
    <property type="component" value="Unassembled WGS sequence"/>
</dbReference>
<evidence type="ECO:0000313" key="3">
    <source>
        <dbReference type="Proteomes" id="UP000019246"/>
    </source>
</evidence>
<sequence length="209" mass="24255">MSKQQRRILGITIGFLLVIFFCLTTKSYQGVDASKYPLIKTFSKVNVGNADYQLVQQAYNPKTHYMEFRFLRTSSYAELNKPKVRTEFVTYKGQTVRATTKMISDDFILIQVKSIPTKFTLGKIVIQEKLIDDIGEASKTYESDPIYFSEDSLEKEPQLKPIAKSQYEKENIKMRIQVLERKITKKEKQVRALQKKQSRSKSLFEGVAR</sequence>